<feature type="compositionally biased region" description="Polar residues" evidence="1">
    <location>
        <begin position="242"/>
        <end position="259"/>
    </location>
</feature>
<feature type="compositionally biased region" description="Basic and acidic residues" evidence="1">
    <location>
        <begin position="186"/>
        <end position="202"/>
    </location>
</feature>
<feature type="region of interest" description="Disordered" evidence="1">
    <location>
        <begin position="135"/>
        <end position="451"/>
    </location>
</feature>
<gene>
    <name evidence="3" type="ORF">BEWA_047350</name>
</gene>
<evidence type="ECO:0000313" key="3">
    <source>
        <dbReference type="EMBL" id="EKX72270.1"/>
    </source>
</evidence>
<feature type="compositionally biased region" description="Polar residues" evidence="1">
    <location>
        <begin position="334"/>
        <end position="366"/>
    </location>
</feature>
<feature type="compositionally biased region" description="Basic and acidic residues" evidence="1">
    <location>
        <begin position="74"/>
        <end position="91"/>
    </location>
</feature>
<organism evidence="3 4">
    <name type="scientific">Theileria equi strain WA</name>
    <dbReference type="NCBI Taxonomy" id="1537102"/>
    <lineage>
        <taxon>Eukaryota</taxon>
        <taxon>Sar</taxon>
        <taxon>Alveolata</taxon>
        <taxon>Apicomplexa</taxon>
        <taxon>Aconoidasida</taxon>
        <taxon>Piroplasmida</taxon>
        <taxon>Theileriidae</taxon>
        <taxon>Theileria</taxon>
    </lineage>
</organism>
<comment type="caution">
    <text evidence="3">The sequence shown here is derived from an EMBL/GenBank/DDBJ whole genome shotgun (WGS) entry which is preliminary data.</text>
</comment>
<evidence type="ECO:0000313" key="4">
    <source>
        <dbReference type="Proteomes" id="UP000031512"/>
    </source>
</evidence>
<reference evidence="3 4" key="1">
    <citation type="journal article" date="2012" name="BMC Genomics">
        <title>Comparative genomic analysis and phylogenetic position of Theileria equi.</title>
        <authorList>
            <person name="Kappmeyer L.S."/>
            <person name="Thiagarajan M."/>
            <person name="Herndon D.R."/>
            <person name="Ramsay J.D."/>
            <person name="Caler E."/>
            <person name="Djikeng A."/>
            <person name="Gillespie J.J."/>
            <person name="Lau A.O."/>
            <person name="Roalson E.H."/>
            <person name="Silva J.C."/>
            <person name="Silva M.G."/>
            <person name="Suarez C.E."/>
            <person name="Ueti M.W."/>
            <person name="Nene V.M."/>
            <person name="Mealey R.H."/>
            <person name="Knowles D.P."/>
            <person name="Brayton K.A."/>
        </authorList>
    </citation>
    <scope>NUCLEOTIDE SEQUENCE [LARGE SCALE GENOMIC DNA]</scope>
    <source>
        <strain evidence="3 4">WA</strain>
    </source>
</reference>
<dbReference type="GeneID" id="15804127"/>
<evidence type="ECO:0008006" key="5">
    <source>
        <dbReference type="Google" id="ProtNLM"/>
    </source>
</evidence>
<evidence type="ECO:0000256" key="2">
    <source>
        <dbReference type="SAM" id="SignalP"/>
    </source>
</evidence>
<feature type="compositionally biased region" description="Polar residues" evidence="1">
    <location>
        <begin position="267"/>
        <end position="279"/>
    </location>
</feature>
<feature type="region of interest" description="Disordered" evidence="1">
    <location>
        <begin position="29"/>
        <end position="103"/>
    </location>
</feature>
<feature type="compositionally biased region" description="Polar residues" evidence="1">
    <location>
        <begin position="311"/>
        <end position="322"/>
    </location>
</feature>
<dbReference type="Proteomes" id="UP000031512">
    <property type="component" value="Unassembled WGS sequence"/>
</dbReference>
<dbReference type="VEuPathDB" id="PiroplasmaDB:BEWA_047350"/>
<proteinExistence type="predicted"/>
<protein>
    <recommendedName>
        <fullName evidence="5">Toxoplasma gondii family A protein</fullName>
    </recommendedName>
</protein>
<feature type="compositionally biased region" description="Basic and acidic residues" evidence="1">
    <location>
        <begin position="150"/>
        <end position="160"/>
    </location>
</feature>
<keyword evidence="2" id="KW-0732">Signal</keyword>
<feature type="chain" id="PRO_5003952180" description="Toxoplasma gondii family A protein" evidence="2">
    <location>
        <begin position="23"/>
        <end position="502"/>
    </location>
</feature>
<dbReference type="EMBL" id="ACOU01000007">
    <property type="protein sequence ID" value="EKX72270.1"/>
    <property type="molecule type" value="Genomic_DNA"/>
</dbReference>
<dbReference type="KEGG" id="beq:BEWA_047350"/>
<dbReference type="AlphaFoldDB" id="L1LAH8"/>
<dbReference type="RefSeq" id="XP_004831722.1">
    <property type="nucleotide sequence ID" value="XM_004831665.1"/>
</dbReference>
<feature type="compositionally biased region" description="Basic and acidic residues" evidence="1">
    <location>
        <begin position="426"/>
        <end position="442"/>
    </location>
</feature>
<keyword evidence="4" id="KW-1185">Reference proteome</keyword>
<name>L1LAH8_THEEQ</name>
<feature type="signal peptide" evidence="2">
    <location>
        <begin position="1"/>
        <end position="22"/>
    </location>
</feature>
<accession>L1LAH8</accession>
<evidence type="ECO:0000256" key="1">
    <source>
        <dbReference type="SAM" id="MobiDB-lite"/>
    </source>
</evidence>
<sequence>MMTKSLFGVAVFTYFAVSSVFAAAQPSPQELKPVAGPDGLQGPIGPVGKGLTAKTIAKPDPGSARELSSGANSTHDRESTGKPEESERRYDGPGSAGFCPGGPTNPSAFIHTCNPKDKLYAALLSPQYSGHAEQLGTGAASVDPVASNKAHVEEAEDKISSSRQEGADPQPGPKPGEGKEEEVGDVGDRDVEIQQKLEEDKPLSLVQASGLPGPPRPETDQGEDGQADETQGKDTKGAVGEENSTASQHGSGAQNQGHTPTEEPPAATSSTAVDQSQLQPEALGAVELAGQTASTALPEAPQQPDGPSPPANITQGNAQGEDTLTEDGEGAGSGDNSPSSEPTLSTFSSPQATTSEAHNPETSASGDAQPFAEDGGGSPKPVAPQLGQDTPEAEALTGQGSLAGETPVSSDLRATHKGRSAQSGRKAGDASDEGKAGQHTKTDGSAATVVQPAPRVDVTTAAKIRNGMNSSFSADYKAVYDGFSASHVFSAIAVVFAVALFY</sequence>